<reference evidence="3" key="2">
    <citation type="submission" date="2021-04" db="EMBL/GenBank/DDBJ databases">
        <title>Taxonomy of Flavobacteriaceae bacterium ZY171143.</title>
        <authorList>
            <person name="Li F."/>
        </authorList>
    </citation>
    <scope>NUCLEOTIDE SEQUENCE [LARGE SCALE GENOMIC DNA]</scope>
    <source>
        <strain evidence="3">ZY171143</strain>
    </source>
</reference>
<dbReference type="RefSeq" id="WP_230475394.1">
    <property type="nucleotide sequence ID" value="NZ_CP072842.1"/>
</dbReference>
<evidence type="ECO:0000256" key="1">
    <source>
        <dbReference type="SAM" id="Phobius"/>
    </source>
</evidence>
<feature type="transmembrane region" description="Helical" evidence="1">
    <location>
        <begin position="12"/>
        <end position="29"/>
    </location>
</feature>
<organism evidence="2 3">
    <name type="scientific">Faecalibacter bovis</name>
    <dbReference type="NCBI Taxonomy" id="2898187"/>
    <lineage>
        <taxon>Bacteria</taxon>
        <taxon>Pseudomonadati</taxon>
        <taxon>Bacteroidota</taxon>
        <taxon>Flavobacteriia</taxon>
        <taxon>Flavobacteriales</taxon>
        <taxon>Weeksellaceae</taxon>
        <taxon>Faecalibacter</taxon>
    </lineage>
</organism>
<name>A0ABX7XAE7_9FLAO</name>
<protein>
    <recommendedName>
        <fullName evidence="4">DUF3592 domain-containing protein</fullName>
    </recommendedName>
</protein>
<dbReference type="Proteomes" id="UP000672011">
    <property type="component" value="Chromosome"/>
</dbReference>
<reference evidence="2 3" key="1">
    <citation type="journal article" date="2021" name="Int. J. Syst. Evol. Microbiol.">
        <title>Faecalibacter bovis sp. nov., isolated from cow faeces.</title>
        <authorList>
            <person name="Li F."/>
            <person name="Zhao W."/>
            <person name="Hong Q."/>
            <person name="Shao Q."/>
            <person name="Song J."/>
            <person name="Yang S."/>
        </authorList>
    </citation>
    <scope>NUCLEOTIDE SEQUENCE [LARGE SCALE GENOMIC DNA]</scope>
    <source>
        <strain evidence="2 3">ZY171143</strain>
    </source>
</reference>
<sequence length="110" mass="13122">MENKSSFVNRIKANFVLILFICFIIFLLLRNNKNNNELQENGKQAKAYLYKVKGVGSKGTIRGFYRFEINNNYYEGFYDNENLKEHYSIDIIYLPDNPERNQAKQFVEDY</sequence>
<keyword evidence="1" id="KW-0472">Membrane</keyword>
<keyword evidence="3" id="KW-1185">Reference proteome</keyword>
<gene>
    <name evidence="2" type="ORF">J9309_08120</name>
</gene>
<evidence type="ECO:0008006" key="4">
    <source>
        <dbReference type="Google" id="ProtNLM"/>
    </source>
</evidence>
<accession>A0ABX7XAE7</accession>
<keyword evidence="1" id="KW-1133">Transmembrane helix</keyword>
<keyword evidence="1" id="KW-0812">Transmembrane</keyword>
<evidence type="ECO:0000313" key="3">
    <source>
        <dbReference type="Proteomes" id="UP000672011"/>
    </source>
</evidence>
<evidence type="ECO:0000313" key="2">
    <source>
        <dbReference type="EMBL" id="QTV04772.1"/>
    </source>
</evidence>
<dbReference type="EMBL" id="CP072842">
    <property type="protein sequence ID" value="QTV04772.1"/>
    <property type="molecule type" value="Genomic_DNA"/>
</dbReference>
<proteinExistence type="predicted"/>